<gene>
    <name evidence="5" type="ORF">INT08_01900</name>
</gene>
<dbReference type="InterPro" id="IPR000160">
    <property type="entry name" value="GGDEF_dom"/>
</dbReference>
<dbReference type="SMART" id="SM00267">
    <property type="entry name" value="GGDEF"/>
    <property type="match status" value="1"/>
</dbReference>
<dbReference type="InterPro" id="IPR029787">
    <property type="entry name" value="Nucleotide_cyclase"/>
</dbReference>
<dbReference type="EC" id="2.7.7.65" evidence="1"/>
<protein>
    <recommendedName>
        <fullName evidence="1">diguanylate cyclase</fullName>
        <ecNumber evidence="1">2.7.7.65</ecNumber>
    </recommendedName>
</protein>
<dbReference type="InterPro" id="IPR043128">
    <property type="entry name" value="Rev_trsase/Diguanyl_cyclase"/>
</dbReference>
<sequence>MTTHRDEAGGSILLFRTMIVAGSVLTVLLVAGTTGYIVYQEKLRQRAESVQSLYQELLDFRSTLMLVDSRLMMSRDDPRLGAEITRDIRLFRFRTMHDHERDEHVLPDVSQWLRARRSLLDTTLSGAEPNGIAAIRDTLSLVRLELDDVILTSAIELRDAHERISGSIRLFLFSVILLLFLLAGSAIGFMIVSYRQTMLPLHHLAGKLRLLNRDLPESIRDTADEVRKQYGRDSFSRDIHQVSSAIVTFCNDLEQKNKKLDELFIKDEKTNLYNYRHFKDHIVMDIARARRYHDFLSIAMLDIDHFKAYNDANGHVAGDEVLCRIAEIILEECRASDVPARFGGEEFAVLFPRTDAGQAKRIVERLREVICAEPFRHEKRQPGGRLTISAGIATFPSDARDWFSLVNNADRALYHAKSGGRNMVVNYGEIKERSNDT</sequence>
<organism evidence="5 6">
    <name type="scientific">Prosthecochloris ethylica</name>
    <dbReference type="NCBI Taxonomy" id="2743976"/>
    <lineage>
        <taxon>Bacteria</taxon>
        <taxon>Pseudomonadati</taxon>
        <taxon>Chlorobiota</taxon>
        <taxon>Chlorobiia</taxon>
        <taxon>Chlorobiales</taxon>
        <taxon>Chlorobiaceae</taxon>
        <taxon>Prosthecochloris</taxon>
    </lineage>
</organism>
<feature type="transmembrane region" description="Helical" evidence="3">
    <location>
        <begin position="12"/>
        <end position="39"/>
    </location>
</feature>
<evidence type="ECO:0000256" key="2">
    <source>
        <dbReference type="ARBA" id="ARBA00034247"/>
    </source>
</evidence>
<dbReference type="InterPro" id="IPR050469">
    <property type="entry name" value="Diguanylate_Cyclase"/>
</dbReference>
<dbReference type="Proteomes" id="UP000619838">
    <property type="component" value="Unassembled WGS sequence"/>
</dbReference>
<evidence type="ECO:0000313" key="6">
    <source>
        <dbReference type="Proteomes" id="UP000619838"/>
    </source>
</evidence>
<comment type="caution">
    <text evidence="5">The sequence shown here is derived from an EMBL/GenBank/DDBJ whole genome shotgun (WGS) entry which is preliminary data.</text>
</comment>
<keyword evidence="3" id="KW-0812">Transmembrane</keyword>
<proteinExistence type="predicted"/>
<comment type="catalytic activity">
    <reaction evidence="2">
        <text>2 GTP = 3',3'-c-di-GMP + 2 diphosphate</text>
        <dbReference type="Rhea" id="RHEA:24898"/>
        <dbReference type="ChEBI" id="CHEBI:33019"/>
        <dbReference type="ChEBI" id="CHEBI:37565"/>
        <dbReference type="ChEBI" id="CHEBI:58805"/>
        <dbReference type="EC" id="2.7.7.65"/>
    </reaction>
</comment>
<dbReference type="PROSITE" id="PS50887">
    <property type="entry name" value="GGDEF"/>
    <property type="match status" value="1"/>
</dbReference>
<reference evidence="5 6" key="1">
    <citation type="journal article" date="2020" name="Microorganisms">
        <title>Simultaneous Genome Sequencing of Prosthecochloris ethylica and Desulfuromonas acetoxidans within a Syntrophic Mixture Reveals Unique Pili and Protein Interactions.</title>
        <authorList>
            <person name="Kyndt J.A."/>
            <person name="Van Beeumen J.J."/>
            <person name="Meyer T.E."/>
        </authorList>
    </citation>
    <scope>NUCLEOTIDE SEQUENCE [LARGE SCALE GENOMIC DNA]</scope>
    <source>
        <strain evidence="5 6">N3</strain>
    </source>
</reference>
<evidence type="ECO:0000256" key="3">
    <source>
        <dbReference type="SAM" id="Phobius"/>
    </source>
</evidence>
<evidence type="ECO:0000313" key="5">
    <source>
        <dbReference type="EMBL" id="MBF0635938.1"/>
    </source>
</evidence>
<evidence type="ECO:0000259" key="4">
    <source>
        <dbReference type="PROSITE" id="PS50887"/>
    </source>
</evidence>
<dbReference type="CDD" id="cd01949">
    <property type="entry name" value="GGDEF"/>
    <property type="match status" value="1"/>
</dbReference>
<dbReference type="Pfam" id="PF00990">
    <property type="entry name" value="GGDEF"/>
    <property type="match status" value="1"/>
</dbReference>
<name>A0ABR9XPN6_9CHLB</name>
<dbReference type="PANTHER" id="PTHR45138:SF9">
    <property type="entry name" value="DIGUANYLATE CYCLASE DGCM-RELATED"/>
    <property type="match status" value="1"/>
</dbReference>
<feature type="domain" description="GGDEF" evidence="4">
    <location>
        <begin position="294"/>
        <end position="429"/>
    </location>
</feature>
<keyword evidence="3" id="KW-0472">Membrane</keyword>
<keyword evidence="3" id="KW-1133">Transmembrane helix</keyword>
<keyword evidence="6" id="KW-1185">Reference proteome</keyword>
<accession>A0ABR9XPN6</accession>
<evidence type="ECO:0000256" key="1">
    <source>
        <dbReference type="ARBA" id="ARBA00012528"/>
    </source>
</evidence>
<dbReference type="EMBL" id="JADGII010000002">
    <property type="protein sequence ID" value="MBF0635938.1"/>
    <property type="molecule type" value="Genomic_DNA"/>
</dbReference>
<dbReference type="SUPFAM" id="SSF55073">
    <property type="entry name" value="Nucleotide cyclase"/>
    <property type="match status" value="1"/>
</dbReference>
<dbReference type="NCBIfam" id="TIGR00254">
    <property type="entry name" value="GGDEF"/>
    <property type="match status" value="1"/>
</dbReference>
<dbReference type="PANTHER" id="PTHR45138">
    <property type="entry name" value="REGULATORY COMPONENTS OF SENSORY TRANSDUCTION SYSTEM"/>
    <property type="match status" value="1"/>
</dbReference>
<dbReference type="RefSeq" id="WP_114606989.1">
    <property type="nucleotide sequence ID" value="NZ_JABVZQ010000004.1"/>
</dbReference>
<dbReference type="Gene3D" id="3.30.70.270">
    <property type="match status" value="1"/>
</dbReference>
<feature type="transmembrane region" description="Helical" evidence="3">
    <location>
        <begin position="170"/>
        <end position="194"/>
    </location>
</feature>